<reference evidence="2 3" key="1">
    <citation type="journal article" date="2020" name="Cell Host Microbe">
        <title>Functional and Genomic Variation between Human-Derived Isolates of Lachnospiraceae Reveals Inter- and Intra-Species Diversity.</title>
        <authorList>
            <person name="Sorbara M.T."/>
            <person name="Littmann E.R."/>
            <person name="Fontana E."/>
            <person name="Moody T.U."/>
            <person name="Kohout C.E."/>
            <person name="Gjonbalaj M."/>
            <person name="Eaton V."/>
            <person name="Seok R."/>
            <person name="Leiner I.M."/>
            <person name="Pamer E.G."/>
        </authorList>
    </citation>
    <scope>NUCLEOTIDE SEQUENCE [LARGE SCALE GENOMIC DNA]</scope>
    <source>
        <strain evidence="2 3">MSK.1.17</strain>
    </source>
</reference>
<sequence length="83" mass="9389">MEQTNVSDRPQGIQDVPNQIEDKVLKTAAMFFGHELLPYLGIKGRMAAVAPTEQIHLDVRRMEEDFNFIMEDAAPMSGILKQD</sequence>
<gene>
    <name evidence="2" type="ORF">G5B36_11660</name>
    <name evidence="1" type="ORF">L0N08_04805</name>
</gene>
<evidence type="ECO:0000313" key="3">
    <source>
        <dbReference type="Proteomes" id="UP000669239"/>
    </source>
</evidence>
<keyword evidence="3" id="KW-1185">Reference proteome</keyword>
<evidence type="ECO:0000313" key="2">
    <source>
        <dbReference type="EMBL" id="NSJ49358.1"/>
    </source>
</evidence>
<name>A0AAW5BMW5_9FIRM</name>
<accession>A0AAW5BMW5</accession>
<evidence type="ECO:0000313" key="4">
    <source>
        <dbReference type="Proteomes" id="UP001299608"/>
    </source>
</evidence>
<dbReference type="RefSeq" id="WP_165641125.1">
    <property type="nucleotide sequence ID" value="NZ_BAABZL010000001.1"/>
</dbReference>
<dbReference type="Proteomes" id="UP001299608">
    <property type="component" value="Unassembled WGS sequence"/>
</dbReference>
<dbReference type="EMBL" id="JAKNGE010000005">
    <property type="protein sequence ID" value="MCG4744723.1"/>
    <property type="molecule type" value="Genomic_DNA"/>
</dbReference>
<evidence type="ECO:0000313" key="1">
    <source>
        <dbReference type="EMBL" id="MCG4744723.1"/>
    </source>
</evidence>
<dbReference type="AlphaFoldDB" id="A0AAW5BMW5"/>
<proteinExistence type="predicted"/>
<protein>
    <submittedName>
        <fullName evidence="1">Uncharacterized protein</fullName>
    </submittedName>
</protein>
<organism evidence="1 4">
    <name type="scientific">Enterocloster aldenensis</name>
    <dbReference type="NCBI Taxonomy" id="358742"/>
    <lineage>
        <taxon>Bacteria</taxon>
        <taxon>Bacillati</taxon>
        <taxon>Bacillota</taxon>
        <taxon>Clostridia</taxon>
        <taxon>Lachnospirales</taxon>
        <taxon>Lachnospiraceae</taxon>
        <taxon>Enterocloster</taxon>
    </lineage>
</organism>
<reference evidence="1" key="3">
    <citation type="submission" date="2022-01" db="EMBL/GenBank/DDBJ databases">
        <title>Collection of gut derived symbiotic bacterial strains cultured from healthy donors.</title>
        <authorList>
            <person name="Lin H."/>
            <person name="Kohout C."/>
            <person name="Waligurski E."/>
            <person name="Pamer E.G."/>
        </authorList>
    </citation>
    <scope>NUCLEOTIDE SEQUENCE</scope>
    <source>
        <strain evidence="1">DFI.6.55</strain>
    </source>
</reference>
<dbReference type="GeneID" id="97206891"/>
<comment type="caution">
    <text evidence="1">The sequence shown here is derived from an EMBL/GenBank/DDBJ whole genome shotgun (WGS) entry which is preliminary data.</text>
</comment>
<dbReference type="EMBL" id="JAAITT010000014">
    <property type="protein sequence ID" value="NSJ49358.1"/>
    <property type="molecule type" value="Genomic_DNA"/>
</dbReference>
<dbReference type="Proteomes" id="UP000669239">
    <property type="component" value="Unassembled WGS sequence"/>
</dbReference>
<reference evidence="2" key="2">
    <citation type="submission" date="2020-02" db="EMBL/GenBank/DDBJ databases">
        <authorList>
            <person name="Littmann E."/>
            <person name="Sorbara M."/>
        </authorList>
    </citation>
    <scope>NUCLEOTIDE SEQUENCE</scope>
    <source>
        <strain evidence="2">MSK.1.17</strain>
    </source>
</reference>